<comment type="caution">
    <text evidence="1">The sequence shown here is derived from an EMBL/GenBank/DDBJ whole genome shotgun (WGS) entry which is preliminary data.</text>
</comment>
<sequence>MSFSLKLESVNRRTDRAVFRLMDGPLGNRRVVSVEIPVPAEARGRPDREIIEMLEPELEHTLRQALNRVLRD</sequence>
<dbReference type="RefSeq" id="WP_110815366.1">
    <property type="nucleotide sequence ID" value="NZ_QJTE01000006.1"/>
</dbReference>
<dbReference type="AlphaFoldDB" id="A0A318T4A5"/>
<dbReference type="EMBL" id="QJTE01000006">
    <property type="protein sequence ID" value="PYE81348.1"/>
    <property type="molecule type" value="Genomic_DNA"/>
</dbReference>
<proteinExistence type="predicted"/>
<reference evidence="1 2" key="1">
    <citation type="submission" date="2018-06" db="EMBL/GenBank/DDBJ databases">
        <title>Genomic Encyclopedia of Type Strains, Phase III (KMG-III): the genomes of soil and plant-associated and newly described type strains.</title>
        <authorList>
            <person name="Whitman W."/>
        </authorList>
    </citation>
    <scope>NUCLEOTIDE SEQUENCE [LARGE SCALE GENOMIC DNA]</scope>
    <source>
        <strain evidence="1 2">CECT 9025</strain>
    </source>
</reference>
<accession>A0A318T4A5</accession>
<evidence type="ECO:0000313" key="2">
    <source>
        <dbReference type="Proteomes" id="UP000248311"/>
    </source>
</evidence>
<evidence type="ECO:0000313" key="1">
    <source>
        <dbReference type="EMBL" id="PYE81348.1"/>
    </source>
</evidence>
<name>A0A318T4A5_9RHOB</name>
<protein>
    <submittedName>
        <fullName evidence="1">Uncharacterized protein</fullName>
    </submittedName>
</protein>
<dbReference type="Proteomes" id="UP000248311">
    <property type="component" value="Unassembled WGS sequence"/>
</dbReference>
<gene>
    <name evidence="1" type="ORF">DFP88_10626</name>
</gene>
<keyword evidence="2" id="KW-1185">Reference proteome</keyword>
<organism evidence="1 2">
    <name type="scientific">Pseudoroseicyclus aestuarii</name>
    <dbReference type="NCBI Taxonomy" id="1795041"/>
    <lineage>
        <taxon>Bacteria</taxon>
        <taxon>Pseudomonadati</taxon>
        <taxon>Pseudomonadota</taxon>
        <taxon>Alphaproteobacteria</taxon>
        <taxon>Rhodobacterales</taxon>
        <taxon>Paracoccaceae</taxon>
        <taxon>Pseudoroseicyclus</taxon>
    </lineage>
</organism>